<proteinExistence type="predicted"/>
<dbReference type="AlphaFoldDB" id="A0A8T0HMG3"/>
<accession>A0A8T0HMG3</accession>
<reference evidence="1" key="1">
    <citation type="submission" date="2020-06" db="EMBL/GenBank/DDBJ databases">
        <title>WGS assembly of Ceratodon purpureus strain R40.</title>
        <authorList>
            <person name="Carey S.B."/>
            <person name="Jenkins J."/>
            <person name="Shu S."/>
            <person name="Lovell J.T."/>
            <person name="Sreedasyam A."/>
            <person name="Maumus F."/>
            <person name="Tiley G.P."/>
            <person name="Fernandez-Pozo N."/>
            <person name="Barry K."/>
            <person name="Chen C."/>
            <person name="Wang M."/>
            <person name="Lipzen A."/>
            <person name="Daum C."/>
            <person name="Saski C.A."/>
            <person name="Payton A.C."/>
            <person name="Mcbreen J.C."/>
            <person name="Conrad R.E."/>
            <person name="Kollar L.M."/>
            <person name="Olsson S."/>
            <person name="Huttunen S."/>
            <person name="Landis J.B."/>
            <person name="Wickett N.J."/>
            <person name="Johnson M.G."/>
            <person name="Rensing S.A."/>
            <person name="Grimwood J."/>
            <person name="Schmutz J."/>
            <person name="Mcdaniel S.F."/>
        </authorList>
    </citation>
    <scope>NUCLEOTIDE SEQUENCE</scope>
    <source>
        <strain evidence="1">R40</strain>
    </source>
</reference>
<comment type="caution">
    <text evidence="1">The sequence shown here is derived from an EMBL/GenBank/DDBJ whole genome shotgun (WGS) entry which is preliminary data.</text>
</comment>
<sequence length="132" mass="14981">MYHSWTLSRTCPCVPKFAMLLWSPSLPTFLFVDDYIWKCVAVASRCTRQISVVVEIFVHEEPPRRSLMRVSWNVVAVDGHCCQYIHITPYSKPSIAKTAADNLYSPVIRKTPLLLRISSIEEPEPNKSGGVT</sequence>
<gene>
    <name evidence="1" type="ORF">KC19_VG046300</name>
</gene>
<protein>
    <submittedName>
        <fullName evidence="1">Uncharacterized protein</fullName>
    </submittedName>
</protein>
<dbReference type="EMBL" id="CM026426">
    <property type="protein sequence ID" value="KAG0571828.1"/>
    <property type="molecule type" value="Genomic_DNA"/>
</dbReference>
<dbReference type="Proteomes" id="UP000822688">
    <property type="component" value="Chromosome V"/>
</dbReference>
<evidence type="ECO:0000313" key="1">
    <source>
        <dbReference type="EMBL" id="KAG0571828.1"/>
    </source>
</evidence>
<keyword evidence="2" id="KW-1185">Reference proteome</keyword>
<evidence type="ECO:0000313" key="2">
    <source>
        <dbReference type="Proteomes" id="UP000822688"/>
    </source>
</evidence>
<organism evidence="1 2">
    <name type="scientific">Ceratodon purpureus</name>
    <name type="common">Fire moss</name>
    <name type="synonym">Dicranum purpureum</name>
    <dbReference type="NCBI Taxonomy" id="3225"/>
    <lineage>
        <taxon>Eukaryota</taxon>
        <taxon>Viridiplantae</taxon>
        <taxon>Streptophyta</taxon>
        <taxon>Embryophyta</taxon>
        <taxon>Bryophyta</taxon>
        <taxon>Bryophytina</taxon>
        <taxon>Bryopsida</taxon>
        <taxon>Dicranidae</taxon>
        <taxon>Pseudoditrichales</taxon>
        <taxon>Ditrichaceae</taxon>
        <taxon>Ceratodon</taxon>
    </lineage>
</organism>
<name>A0A8T0HMG3_CERPU</name>